<comment type="caution">
    <text evidence="2">The sequence shown here is derived from an EMBL/GenBank/DDBJ whole genome shotgun (WGS) entry which is preliminary data.</text>
</comment>
<evidence type="ECO:0000256" key="1">
    <source>
        <dbReference type="SAM" id="MobiDB-lite"/>
    </source>
</evidence>
<accession>A0A9P7ZYP6</accession>
<proteinExistence type="predicted"/>
<dbReference type="AlphaFoldDB" id="A0A9P7ZYP6"/>
<evidence type="ECO:0000313" key="2">
    <source>
        <dbReference type="EMBL" id="KAG9319666.1"/>
    </source>
</evidence>
<feature type="non-terminal residue" evidence="2">
    <location>
        <position position="1"/>
    </location>
</feature>
<dbReference type="EMBL" id="JAIFTL010000400">
    <property type="protein sequence ID" value="KAG9319666.1"/>
    <property type="molecule type" value="Genomic_DNA"/>
</dbReference>
<dbReference type="Proteomes" id="UP000717515">
    <property type="component" value="Unassembled WGS sequence"/>
</dbReference>
<reference evidence="2" key="1">
    <citation type="submission" date="2021-07" db="EMBL/GenBank/DDBJ databases">
        <title>Draft genome of Mortierella alpina, strain LL118, isolated from an aspen leaf litter sample.</title>
        <authorList>
            <person name="Yang S."/>
            <person name="Vinatzer B.A."/>
        </authorList>
    </citation>
    <scope>NUCLEOTIDE SEQUENCE</scope>
    <source>
        <strain evidence="2">LL118</strain>
    </source>
</reference>
<feature type="compositionally biased region" description="Polar residues" evidence="1">
    <location>
        <begin position="10"/>
        <end position="21"/>
    </location>
</feature>
<gene>
    <name evidence="2" type="ORF">KVV02_008140</name>
</gene>
<sequence length="71" mass="7215">MSGTLPLPAQSRNASVTTAGSPATSITCALSPVQLTPSNAIPAKELDMFKQTVPPSESRAAQEVDATTVAC</sequence>
<protein>
    <submittedName>
        <fullName evidence="2">Uncharacterized protein</fullName>
    </submittedName>
</protein>
<organism evidence="2 3">
    <name type="scientific">Mortierella alpina</name>
    <name type="common">Oleaginous fungus</name>
    <name type="synonym">Mortierella renispora</name>
    <dbReference type="NCBI Taxonomy" id="64518"/>
    <lineage>
        <taxon>Eukaryota</taxon>
        <taxon>Fungi</taxon>
        <taxon>Fungi incertae sedis</taxon>
        <taxon>Mucoromycota</taxon>
        <taxon>Mortierellomycotina</taxon>
        <taxon>Mortierellomycetes</taxon>
        <taxon>Mortierellales</taxon>
        <taxon>Mortierellaceae</taxon>
        <taxon>Mortierella</taxon>
    </lineage>
</organism>
<feature type="region of interest" description="Disordered" evidence="1">
    <location>
        <begin position="1"/>
        <end position="21"/>
    </location>
</feature>
<evidence type="ECO:0000313" key="3">
    <source>
        <dbReference type="Proteomes" id="UP000717515"/>
    </source>
</evidence>
<name>A0A9P7ZYP6_MORAP</name>